<evidence type="ECO:0000256" key="9">
    <source>
        <dbReference type="SAM" id="MobiDB-lite"/>
    </source>
</evidence>
<dbReference type="EMBL" id="JAKKPZ010000537">
    <property type="protein sequence ID" value="KAI1694216.1"/>
    <property type="molecule type" value="Genomic_DNA"/>
</dbReference>
<feature type="region of interest" description="Disordered" evidence="9">
    <location>
        <begin position="42"/>
        <end position="80"/>
    </location>
</feature>
<keyword evidence="3 8" id="KW-0812">Transmembrane</keyword>
<dbReference type="AlphaFoldDB" id="A0AAD4ML48"/>
<evidence type="ECO:0000256" key="5">
    <source>
        <dbReference type="ARBA" id="ARBA00023065"/>
    </source>
</evidence>
<protein>
    <submittedName>
        <fullName evidence="12">Ion channel domain-containing protein</fullName>
    </submittedName>
</protein>
<dbReference type="GO" id="GO:0005886">
    <property type="term" value="C:plasma membrane"/>
    <property type="evidence" value="ECO:0007669"/>
    <property type="project" value="TreeGrafter"/>
</dbReference>
<dbReference type="Pfam" id="PF07885">
    <property type="entry name" value="Ion_trans_2"/>
    <property type="match status" value="1"/>
</dbReference>
<evidence type="ECO:0000259" key="11">
    <source>
        <dbReference type="Pfam" id="PF07885"/>
    </source>
</evidence>
<feature type="transmembrane region" description="Helical" evidence="10">
    <location>
        <begin position="386"/>
        <end position="405"/>
    </location>
</feature>
<comment type="similarity">
    <text evidence="8">Belongs to the two pore domain potassium channel (TC 1.A.1.8) family.</text>
</comment>
<reference evidence="12" key="1">
    <citation type="submission" date="2022-01" db="EMBL/GenBank/DDBJ databases">
        <title>Genome Sequence Resource for Two Populations of Ditylenchus destructor, the Migratory Endoparasitic Phytonematode.</title>
        <authorList>
            <person name="Zhang H."/>
            <person name="Lin R."/>
            <person name="Xie B."/>
        </authorList>
    </citation>
    <scope>NUCLEOTIDE SEQUENCE</scope>
    <source>
        <strain evidence="12">BazhouSP</strain>
    </source>
</reference>
<keyword evidence="4 10" id="KW-1133">Transmembrane helix</keyword>
<evidence type="ECO:0000313" key="13">
    <source>
        <dbReference type="Proteomes" id="UP001201812"/>
    </source>
</evidence>
<evidence type="ECO:0000256" key="6">
    <source>
        <dbReference type="ARBA" id="ARBA00023136"/>
    </source>
</evidence>
<feature type="transmembrane region" description="Helical" evidence="10">
    <location>
        <begin position="411"/>
        <end position="431"/>
    </location>
</feature>
<evidence type="ECO:0000256" key="10">
    <source>
        <dbReference type="SAM" id="Phobius"/>
    </source>
</evidence>
<comment type="subcellular location">
    <subcellularLocation>
        <location evidence="1">Membrane</location>
        <topology evidence="1">Multi-pass membrane protein</topology>
    </subcellularLocation>
</comment>
<comment type="caution">
    <text evidence="12">The sequence shown here is derived from an EMBL/GenBank/DDBJ whole genome shotgun (WGS) entry which is preliminary data.</text>
</comment>
<dbReference type="GO" id="GO:0015271">
    <property type="term" value="F:outward rectifier potassium channel activity"/>
    <property type="evidence" value="ECO:0007669"/>
    <property type="project" value="TreeGrafter"/>
</dbReference>
<dbReference type="GO" id="GO:0030322">
    <property type="term" value="P:stabilization of membrane potential"/>
    <property type="evidence" value="ECO:0007669"/>
    <property type="project" value="TreeGrafter"/>
</dbReference>
<accession>A0AAD4ML48</accession>
<organism evidence="12 13">
    <name type="scientific">Ditylenchus destructor</name>
    <dbReference type="NCBI Taxonomy" id="166010"/>
    <lineage>
        <taxon>Eukaryota</taxon>
        <taxon>Metazoa</taxon>
        <taxon>Ecdysozoa</taxon>
        <taxon>Nematoda</taxon>
        <taxon>Chromadorea</taxon>
        <taxon>Rhabditida</taxon>
        <taxon>Tylenchina</taxon>
        <taxon>Tylenchomorpha</taxon>
        <taxon>Sphaerularioidea</taxon>
        <taxon>Anguinidae</taxon>
        <taxon>Anguininae</taxon>
        <taxon>Ditylenchus</taxon>
    </lineage>
</organism>
<keyword evidence="13" id="KW-1185">Reference proteome</keyword>
<dbReference type="PRINTS" id="PR01333">
    <property type="entry name" value="2POREKCHANEL"/>
</dbReference>
<dbReference type="GO" id="GO:0022841">
    <property type="term" value="F:potassium ion leak channel activity"/>
    <property type="evidence" value="ECO:0007669"/>
    <property type="project" value="TreeGrafter"/>
</dbReference>
<evidence type="ECO:0000256" key="7">
    <source>
        <dbReference type="ARBA" id="ARBA00023303"/>
    </source>
</evidence>
<keyword evidence="6 10" id="KW-0472">Membrane</keyword>
<name>A0AAD4ML48_9BILA</name>
<feature type="transmembrane region" description="Helical" evidence="10">
    <location>
        <begin position="297"/>
        <end position="316"/>
    </location>
</feature>
<evidence type="ECO:0000256" key="1">
    <source>
        <dbReference type="ARBA" id="ARBA00004141"/>
    </source>
</evidence>
<dbReference type="InterPro" id="IPR013099">
    <property type="entry name" value="K_chnl_dom"/>
</dbReference>
<gene>
    <name evidence="12" type="ORF">DdX_20245</name>
</gene>
<feature type="transmembrane region" description="Helical" evidence="10">
    <location>
        <begin position="541"/>
        <end position="563"/>
    </location>
</feature>
<evidence type="ECO:0000256" key="4">
    <source>
        <dbReference type="ARBA" id="ARBA00022989"/>
    </source>
</evidence>
<evidence type="ECO:0000313" key="12">
    <source>
        <dbReference type="EMBL" id="KAI1694216.1"/>
    </source>
</evidence>
<feature type="transmembrane region" description="Helical" evidence="10">
    <location>
        <begin position="597"/>
        <end position="618"/>
    </location>
</feature>
<evidence type="ECO:0000256" key="8">
    <source>
        <dbReference type="RuleBase" id="RU003857"/>
    </source>
</evidence>
<feature type="domain" description="Potassium channel" evidence="11">
    <location>
        <begin position="384"/>
        <end position="434"/>
    </location>
</feature>
<dbReference type="Gene3D" id="1.10.287.70">
    <property type="match status" value="1"/>
</dbReference>
<dbReference type="PANTHER" id="PTHR11003:SF334">
    <property type="entry name" value="FI03418P"/>
    <property type="match status" value="1"/>
</dbReference>
<sequence length="638" mass="72151">MSANLSLFTSTSSSYLPSTSIAHDQVGYGTVPPYSISTSSDMRFNTPCSRPTQRHSYSHNLDPTDHTQQSTYDEGDTEPLNSVLTVSNSLRNESLSVDQHENPALLEFRSPSQNTLNRSLSSPELLIVPCPSSYGYPSCSTTPSPMPNGDCCPSTLPLLVCPPTPNECLSSKRSSNRNLLFSSSESLCCPSSASSAAALTNTRGAQYNSRTTQQHRLQRPQVQLNGSLLSIGNAQLLESANKLGQMMEHYAHQRRPSVGSAHSESTRARNLVLLQNVGKTLQRTHSHLKRTRLLHCFYLFALPVYTLFGALIFQALDGSHDDYMMKLYQIRCQEERERRLESIRQSCMQNTTYCFDLMSEFLAEVETCYRRWHETNKTMTHPMSDFTNAVIYAFSVYTTIGYGTISASTVSARIATVMYGAFGIPLFFAFIKEEGNQCRILFIWLYSWVKEWLRKHTCRANKSQQAALLAKLPKKDDLTMPLNNGEGKFTDKENMTITIEKELARHTFIRKTTNNGLSSNNGTTVRTKSSHQKSTNEQRRVFLCGVLIFIVYLFSVSWLFAMMVDDWDYFTAFYFLFNSSKIILGFGDVFPSHARIILVNMFFIVMGVVLFSMCYFILQEEIRVKAFAASRKARMSIR</sequence>
<keyword evidence="5 8" id="KW-0406">Ion transport</keyword>
<keyword evidence="7 8" id="KW-0407">Ion channel</keyword>
<keyword evidence="2 8" id="KW-0813">Transport</keyword>
<evidence type="ECO:0000256" key="3">
    <source>
        <dbReference type="ARBA" id="ARBA00022692"/>
    </source>
</evidence>
<dbReference type="PANTHER" id="PTHR11003">
    <property type="entry name" value="POTASSIUM CHANNEL, SUBFAMILY K"/>
    <property type="match status" value="1"/>
</dbReference>
<feature type="compositionally biased region" description="Polar residues" evidence="9">
    <location>
        <begin position="58"/>
        <end position="72"/>
    </location>
</feature>
<dbReference type="Proteomes" id="UP001201812">
    <property type="component" value="Unassembled WGS sequence"/>
</dbReference>
<feature type="compositionally biased region" description="Polar residues" evidence="9">
    <location>
        <begin position="42"/>
        <end position="51"/>
    </location>
</feature>
<dbReference type="SUPFAM" id="SSF81324">
    <property type="entry name" value="Voltage-gated potassium channels"/>
    <property type="match status" value="2"/>
</dbReference>
<proteinExistence type="inferred from homology"/>
<evidence type="ECO:0000256" key="2">
    <source>
        <dbReference type="ARBA" id="ARBA00022448"/>
    </source>
</evidence>
<dbReference type="InterPro" id="IPR003280">
    <property type="entry name" value="2pore_dom_K_chnl"/>
</dbReference>